<dbReference type="Gene3D" id="1.25.40.10">
    <property type="entry name" value="Tetratricopeptide repeat domain"/>
    <property type="match status" value="1"/>
</dbReference>
<accession>A0A4S4M242</accession>
<organism evidence="2 3">
    <name type="scientific">Bondarzewia mesenterica</name>
    <dbReference type="NCBI Taxonomy" id="1095465"/>
    <lineage>
        <taxon>Eukaryota</taxon>
        <taxon>Fungi</taxon>
        <taxon>Dikarya</taxon>
        <taxon>Basidiomycota</taxon>
        <taxon>Agaricomycotina</taxon>
        <taxon>Agaricomycetes</taxon>
        <taxon>Russulales</taxon>
        <taxon>Bondarzewiaceae</taxon>
        <taxon>Bondarzewia</taxon>
    </lineage>
</organism>
<comment type="caution">
    <text evidence="2">The sequence shown here is derived from an EMBL/GenBank/DDBJ whole genome shotgun (WGS) entry which is preliminary data.</text>
</comment>
<evidence type="ECO:0000256" key="1">
    <source>
        <dbReference type="SAM" id="MobiDB-lite"/>
    </source>
</evidence>
<dbReference type="Proteomes" id="UP000310158">
    <property type="component" value="Unassembled WGS sequence"/>
</dbReference>
<dbReference type="OrthoDB" id="185373at2759"/>
<evidence type="ECO:0000313" key="3">
    <source>
        <dbReference type="Proteomes" id="UP000310158"/>
    </source>
</evidence>
<feature type="region of interest" description="Disordered" evidence="1">
    <location>
        <begin position="26"/>
        <end position="50"/>
    </location>
</feature>
<dbReference type="EMBL" id="SGPL01000055">
    <property type="protein sequence ID" value="THH19099.1"/>
    <property type="molecule type" value="Genomic_DNA"/>
</dbReference>
<feature type="compositionally biased region" description="Basic and acidic residues" evidence="1">
    <location>
        <begin position="35"/>
        <end position="50"/>
    </location>
</feature>
<name>A0A4S4M242_9AGAM</name>
<evidence type="ECO:0000313" key="2">
    <source>
        <dbReference type="EMBL" id="THH19099.1"/>
    </source>
</evidence>
<keyword evidence="3" id="KW-1185">Reference proteome</keyword>
<gene>
    <name evidence="2" type="ORF">EW146_g2011</name>
</gene>
<feature type="compositionally biased region" description="Acidic residues" evidence="1">
    <location>
        <begin position="461"/>
        <end position="474"/>
    </location>
</feature>
<evidence type="ECO:0008006" key="4">
    <source>
        <dbReference type="Google" id="ProtNLM"/>
    </source>
</evidence>
<sequence length="726" mass="82197">MPLQNANRSLLSVGCHTRVPLGYFHSTSGEAPASDEAHDQVEWSKKEPDEPEKRISELRSLLRKYDKARKADRSWTANFRRGDVHNIATAARKLGQPSVLDDLASDVLEFVPNPRRYYLAEFLLTIHHCTMFQPSSVADLFRTLPYAYHSKISLDLATCIATAVLRADPPDQSALSSRLVTIICRGLDGSRQRRLSKLSIISLFSYVLDLTNAGQEQHALKMFQMLVDTQYIPPEAIRKADASSRDFRFIITSAVARSCLYWNFRSNAYSFVMPLMQNEAAPFDSPTVDLVTDVLHALLEFPTPEDLNHSSDLVRGLAYHPVGAFVSHALIQQFYDAALRQARPGIAARFYHLTRAPQVLSKHEYSPSSRRRLALAAQLHDFISLSAQHGFATHARILYERYSVGKHKRLVVGNPAMVIRLSSLYGSLIRRSTSESSTSDPDREQENVSDGERSSRRVQYEDGEDTPEEQDEGSSDERHLDDIIAFSNRVLQRYRETLEPIREASHEALNALARSYFLLGDVVTGFEAFQVILDRQEIPDMHDVSVALSVMAEHSCRAAVRMMRRMIVRNLVPDSVAFGAVIHFASVNKDVEVMVQLFELARLLGRQLTPKTMTSLIRASVVLSRQDHAALRENLRRSIAIIEANLDAPHLPTPNMGKFCANEALDAYDPVLAFRFWRLLVKSKTEWDDPEQRIQRASIARGIRHFWKKGYLVEDEAEAMLIELEE</sequence>
<feature type="compositionally biased region" description="Basic and acidic residues" evidence="1">
    <location>
        <begin position="440"/>
        <end position="460"/>
    </location>
</feature>
<dbReference type="InterPro" id="IPR011990">
    <property type="entry name" value="TPR-like_helical_dom_sf"/>
</dbReference>
<proteinExistence type="predicted"/>
<reference evidence="2 3" key="1">
    <citation type="submission" date="2019-02" db="EMBL/GenBank/DDBJ databases">
        <title>Genome sequencing of the rare red list fungi Bondarzewia mesenterica.</title>
        <authorList>
            <person name="Buettner E."/>
            <person name="Kellner H."/>
        </authorList>
    </citation>
    <scope>NUCLEOTIDE SEQUENCE [LARGE SCALE GENOMIC DNA]</scope>
    <source>
        <strain evidence="2 3">DSM 108281</strain>
    </source>
</reference>
<protein>
    <recommendedName>
        <fullName evidence="4">Pentacotripeptide-repeat region of PRORP domain-containing protein</fullName>
    </recommendedName>
</protein>
<dbReference type="AlphaFoldDB" id="A0A4S4M242"/>
<feature type="region of interest" description="Disordered" evidence="1">
    <location>
        <begin position="432"/>
        <end position="478"/>
    </location>
</feature>